<proteinExistence type="inferred from homology"/>
<protein>
    <recommendedName>
        <fullName evidence="5">50S ribosomal protein L31</fullName>
    </recommendedName>
</protein>
<dbReference type="NCBIfam" id="NF002462">
    <property type="entry name" value="PRK01678.1"/>
    <property type="match status" value="1"/>
</dbReference>
<organism evidence="6 7">
    <name type="scientific">Plesiocystis pacifica SIR-1</name>
    <dbReference type="NCBI Taxonomy" id="391625"/>
    <lineage>
        <taxon>Bacteria</taxon>
        <taxon>Pseudomonadati</taxon>
        <taxon>Myxococcota</taxon>
        <taxon>Polyangia</taxon>
        <taxon>Nannocystales</taxon>
        <taxon>Nannocystaceae</taxon>
        <taxon>Plesiocystis</taxon>
    </lineage>
</organism>
<evidence type="ECO:0000256" key="4">
    <source>
        <dbReference type="ARBA" id="ARBA00023274"/>
    </source>
</evidence>
<dbReference type="PANTHER" id="PTHR33280">
    <property type="entry name" value="50S RIBOSOMAL PROTEIN L31, CHLOROPLASTIC"/>
    <property type="match status" value="1"/>
</dbReference>
<dbReference type="PROSITE" id="PS01143">
    <property type="entry name" value="RIBOSOMAL_L31"/>
    <property type="match status" value="1"/>
</dbReference>
<dbReference type="GO" id="GO:1990904">
    <property type="term" value="C:ribonucleoprotein complex"/>
    <property type="evidence" value="ECO:0007669"/>
    <property type="project" value="UniProtKB-KW"/>
</dbReference>
<evidence type="ECO:0000256" key="2">
    <source>
        <dbReference type="ARBA" id="ARBA00011838"/>
    </source>
</evidence>
<accession>A6G737</accession>
<dbReference type="SUPFAM" id="SSF143800">
    <property type="entry name" value="L28p-like"/>
    <property type="match status" value="1"/>
</dbReference>
<comment type="caution">
    <text evidence="6">The sequence shown here is derived from an EMBL/GenBank/DDBJ whole genome shotgun (WGS) entry which is preliminary data.</text>
</comment>
<dbReference type="GO" id="GO:0003735">
    <property type="term" value="F:structural constituent of ribosome"/>
    <property type="evidence" value="ECO:0007669"/>
    <property type="project" value="InterPro"/>
</dbReference>
<keyword evidence="3 5" id="KW-0689">Ribosomal protein</keyword>
<dbReference type="GO" id="GO:0005840">
    <property type="term" value="C:ribosome"/>
    <property type="evidence" value="ECO:0007669"/>
    <property type="project" value="UniProtKB-KW"/>
</dbReference>
<evidence type="ECO:0000256" key="3">
    <source>
        <dbReference type="ARBA" id="ARBA00022980"/>
    </source>
</evidence>
<reference evidence="6 7" key="1">
    <citation type="submission" date="2007-06" db="EMBL/GenBank/DDBJ databases">
        <authorList>
            <person name="Shimkets L."/>
            <person name="Ferriera S."/>
            <person name="Johnson J."/>
            <person name="Kravitz S."/>
            <person name="Beeson K."/>
            <person name="Sutton G."/>
            <person name="Rogers Y.-H."/>
            <person name="Friedman R."/>
            <person name="Frazier M."/>
            <person name="Venter J.C."/>
        </authorList>
    </citation>
    <scope>NUCLEOTIDE SEQUENCE [LARGE SCALE GENOMIC DNA]</scope>
    <source>
        <strain evidence="6 7">SIR-1</strain>
    </source>
</reference>
<dbReference type="InterPro" id="IPR034704">
    <property type="entry name" value="Ribosomal_bL28/bL31-like_sf"/>
</dbReference>
<evidence type="ECO:0000313" key="6">
    <source>
        <dbReference type="EMBL" id="EDM78313.1"/>
    </source>
</evidence>
<evidence type="ECO:0000313" key="7">
    <source>
        <dbReference type="Proteomes" id="UP000005801"/>
    </source>
</evidence>
<dbReference type="PRINTS" id="PR01249">
    <property type="entry name" value="RIBOSOMALL31"/>
</dbReference>
<dbReference type="RefSeq" id="WP_006972532.1">
    <property type="nucleotide sequence ID" value="NZ_ABCS01000032.1"/>
</dbReference>
<dbReference type="AlphaFoldDB" id="A6G737"/>
<sequence length="84" mass="9916">MRTGIHPEYRKVLYHDSATNDEWVGFSTQRSEEVKSHEGEELPVIRLDISSKSHPFWTGQARTLDAEGRIDRFKRRYGRRGKKK</sequence>
<dbReference type="eggNOG" id="COG0254">
    <property type="taxonomic scope" value="Bacteria"/>
</dbReference>
<dbReference type="Proteomes" id="UP000005801">
    <property type="component" value="Unassembled WGS sequence"/>
</dbReference>
<keyword evidence="7" id="KW-1185">Reference proteome</keyword>
<dbReference type="Gene3D" id="4.10.830.30">
    <property type="entry name" value="Ribosomal protein L31"/>
    <property type="match status" value="1"/>
</dbReference>
<dbReference type="InterPro" id="IPR002150">
    <property type="entry name" value="Ribosomal_bL31"/>
</dbReference>
<name>A6G737_9BACT</name>
<evidence type="ECO:0000256" key="1">
    <source>
        <dbReference type="ARBA" id="ARBA00008196"/>
    </source>
</evidence>
<dbReference type="EMBL" id="ABCS01000032">
    <property type="protein sequence ID" value="EDM78313.1"/>
    <property type="molecule type" value="Genomic_DNA"/>
</dbReference>
<comment type="similarity">
    <text evidence="1">Belongs to the bacterial ribosomal protein bL31 family. Type B subfamily.</text>
</comment>
<dbReference type="NCBIfam" id="TIGR00105">
    <property type="entry name" value="L31"/>
    <property type="match status" value="1"/>
</dbReference>
<evidence type="ECO:0000256" key="5">
    <source>
        <dbReference type="RuleBase" id="RU000564"/>
    </source>
</evidence>
<dbReference type="OrthoDB" id="9803251at2"/>
<dbReference type="Pfam" id="PF01197">
    <property type="entry name" value="Ribosomal_L31"/>
    <property type="match status" value="1"/>
</dbReference>
<keyword evidence="4 5" id="KW-0687">Ribonucleoprotein</keyword>
<gene>
    <name evidence="6" type="primary">rpmE2</name>
    <name evidence="6" type="ORF">PPSIR1_09041</name>
</gene>
<dbReference type="InterPro" id="IPR042105">
    <property type="entry name" value="Ribosomal_bL31_sf"/>
</dbReference>
<dbReference type="GO" id="GO:0006412">
    <property type="term" value="P:translation"/>
    <property type="evidence" value="ECO:0007669"/>
    <property type="project" value="InterPro"/>
</dbReference>
<comment type="subunit">
    <text evidence="2">Part of the 50S ribosomal subunit.</text>
</comment>
<dbReference type="PANTHER" id="PTHR33280:SF1">
    <property type="entry name" value="LARGE RIBOSOMAL SUBUNIT PROTEIN BL31C"/>
    <property type="match status" value="1"/>
</dbReference>
<dbReference type="STRING" id="391625.PPSIR1_09041"/>
<dbReference type="InterPro" id="IPR027493">
    <property type="entry name" value="Ribosomal_bL31_B"/>
</dbReference>